<organism evidence="10 11">
    <name type="scientific">Marinicauda pacifica</name>
    <dbReference type="NCBI Taxonomy" id="1133559"/>
    <lineage>
        <taxon>Bacteria</taxon>
        <taxon>Pseudomonadati</taxon>
        <taxon>Pseudomonadota</taxon>
        <taxon>Alphaproteobacteria</taxon>
        <taxon>Maricaulales</taxon>
        <taxon>Maricaulaceae</taxon>
        <taxon>Marinicauda</taxon>
    </lineage>
</organism>
<dbReference type="AlphaFoldDB" id="A0A4S2HAN5"/>
<feature type="transmembrane region" description="Helical" evidence="7">
    <location>
        <begin position="28"/>
        <end position="49"/>
    </location>
</feature>
<dbReference type="InterPro" id="IPR027417">
    <property type="entry name" value="P-loop_NTPase"/>
</dbReference>
<feature type="transmembrane region" description="Helical" evidence="7">
    <location>
        <begin position="246"/>
        <end position="271"/>
    </location>
</feature>
<evidence type="ECO:0000313" key="10">
    <source>
        <dbReference type="EMBL" id="TGY92985.1"/>
    </source>
</evidence>
<evidence type="ECO:0000259" key="8">
    <source>
        <dbReference type="PROSITE" id="PS50893"/>
    </source>
</evidence>
<feature type="domain" description="ABC transporter" evidence="8">
    <location>
        <begin position="339"/>
        <end position="555"/>
    </location>
</feature>
<dbReference type="GO" id="GO:0016887">
    <property type="term" value="F:ATP hydrolysis activity"/>
    <property type="evidence" value="ECO:0007669"/>
    <property type="project" value="InterPro"/>
</dbReference>
<dbReference type="GO" id="GO:0005524">
    <property type="term" value="F:ATP binding"/>
    <property type="evidence" value="ECO:0007669"/>
    <property type="project" value="UniProtKB-KW"/>
</dbReference>
<dbReference type="OrthoDB" id="9806127at2"/>
<keyword evidence="11" id="KW-1185">Reference proteome</keyword>
<dbReference type="InterPro" id="IPR011527">
    <property type="entry name" value="ABC1_TM_dom"/>
</dbReference>
<evidence type="ECO:0000259" key="9">
    <source>
        <dbReference type="PROSITE" id="PS50929"/>
    </source>
</evidence>
<dbReference type="PANTHER" id="PTHR24221">
    <property type="entry name" value="ATP-BINDING CASSETTE SUB-FAMILY B"/>
    <property type="match status" value="1"/>
</dbReference>
<feature type="transmembrane region" description="Helical" evidence="7">
    <location>
        <begin position="142"/>
        <end position="161"/>
    </location>
</feature>
<gene>
    <name evidence="10" type="primary">cydD</name>
    <name evidence="10" type="ORF">E5162_07920</name>
</gene>
<dbReference type="Pfam" id="PF00005">
    <property type="entry name" value="ABC_tran"/>
    <property type="match status" value="1"/>
</dbReference>
<keyword evidence="2 7" id="KW-0812">Transmembrane</keyword>
<dbReference type="SUPFAM" id="SSF90123">
    <property type="entry name" value="ABC transporter transmembrane region"/>
    <property type="match status" value="1"/>
</dbReference>
<dbReference type="GO" id="GO:0034040">
    <property type="term" value="F:ATPase-coupled lipid transmembrane transporter activity"/>
    <property type="evidence" value="ECO:0007669"/>
    <property type="project" value="TreeGrafter"/>
</dbReference>
<dbReference type="EMBL" id="SRXV01000002">
    <property type="protein sequence ID" value="TGY92985.1"/>
    <property type="molecule type" value="Genomic_DNA"/>
</dbReference>
<dbReference type="InterPro" id="IPR017871">
    <property type="entry name" value="ABC_transporter-like_CS"/>
</dbReference>
<evidence type="ECO:0000256" key="5">
    <source>
        <dbReference type="ARBA" id="ARBA00022989"/>
    </source>
</evidence>
<evidence type="ECO:0000313" key="11">
    <source>
        <dbReference type="Proteomes" id="UP000305451"/>
    </source>
</evidence>
<dbReference type="Gene3D" id="1.20.1560.10">
    <property type="entry name" value="ABC transporter type 1, transmembrane domain"/>
    <property type="match status" value="1"/>
</dbReference>
<dbReference type="PROSITE" id="PS50929">
    <property type="entry name" value="ABC_TM1F"/>
    <property type="match status" value="1"/>
</dbReference>
<evidence type="ECO:0000256" key="3">
    <source>
        <dbReference type="ARBA" id="ARBA00022741"/>
    </source>
</evidence>
<protein>
    <submittedName>
        <fullName evidence="10">Thiol reductant ABC exporter subunit CydD</fullName>
    </submittedName>
</protein>
<dbReference type="InterPro" id="IPR036640">
    <property type="entry name" value="ABC1_TM_sf"/>
</dbReference>
<dbReference type="InterPro" id="IPR003439">
    <property type="entry name" value="ABC_transporter-like_ATP-bd"/>
</dbReference>
<dbReference type="InterPro" id="IPR039421">
    <property type="entry name" value="Type_1_exporter"/>
</dbReference>
<accession>A0A4S2HAN5</accession>
<feature type="transmembrane region" description="Helical" evidence="7">
    <location>
        <begin position="277"/>
        <end position="296"/>
    </location>
</feature>
<dbReference type="InterPro" id="IPR014216">
    <property type="entry name" value="ABC_transptr_CydD"/>
</dbReference>
<dbReference type="Gene3D" id="3.40.50.300">
    <property type="entry name" value="P-loop containing nucleotide triphosphate hydrolases"/>
    <property type="match status" value="1"/>
</dbReference>
<keyword evidence="5 7" id="KW-1133">Transmembrane helix</keyword>
<reference evidence="10 11" key="1">
    <citation type="journal article" date="2013" name="Int. J. Syst. Evol. Microbiol.">
        <title>Marinicauda pacifica gen. nov., sp. nov., a prosthecate alphaproteobacterium of the family Hyphomonadaceae isolated from deep seawater.</title>
        <authorList>
            <person name="Zhang X.Y."/>
            <person name="Li G.W."/>
            <person name="Wang C.S."/>
            <person name="Zhang Y.J."/>
            <person name="Xu X.W."/>
            <person name="Li H."/>
            <person name="Liu A."/>
            <person name="Liu C."/>
            <person name="Xie B.B."/>
            <person name="Qin Q.L."/>
            <person name="Xu Z."/>
            <person name="Chen X.L."/>
            <person name="Zhou B.C."/>
            <person name="Zhang Y.Z."/>
        </authorList>
    </citation>
    <scope>NUCLEOTIDE SEQUENCE [LARGE SCALE GENOMIC DNA]</scope>
    <source>
        <strain evidence="10 11">P-1 km-3</strain>
    </source>
</reference>
<evidence type="ECO:0000256" key="7">
    <source>
        <dbReference type="SAM" id="Phobius"/>
    </source>
</evidence>
<dbReference type="SMART" id="SM00382">
    <property type="entry name" value="AAA"/>
    <property type="match status" value="1"/>
</dbReference>
<sequence length="557" mass="57609">MTPASPSPNHTTLKARLEGWARPARGPMALASGLGIAQFAAYAGFAWSAGQALEAFFSGQPALAWLGATLLLAALRAACQAGEIRAGVEASTTVRQSVREQAARALAARGPAFSERIDSGELASTLTDGVEKLDGYFARYRPLMPVMLGGPMILILAAGAVSVTGAIILMVSAPVLILAMALAGAGAAAASRDQLITLQRLAGRFNDRIQTLDTLVAFNAAEREADGLARAADDFRVRTMRVLRRAFLSSLVLEAVSALAIAAIAIFIGLALMDRPVAGLGAGLTLGEGLFLLLLAPEFYMPLRRFSAAYHDRADAEAAAESLAPLFEGEARDSAAGPVRSSGAPSIGLAEGEVIYPDGRRGLAPLSFTAEAGQITALWGPSGCGKSTVLKALMGYVPLSAGEIRINGDPAHAPLLGQAAWIGQRPRLFHGTLAQNIALFDETIEPARIRAAAEASGAMGFATGLPEGLDTMLGERGYGLSGGQAQRVALARALAADMPVLLLDEPTAHLDGEAEALFLDTLTKAAEGRTVLMATHSPAARAVCARIVDLSGEEAGS</sequence>
<dbReference type="PANTHER" id="PTHR24221:SF261">
    <property type="entry name" value="GLUTATHIONE_L-CYSTEINE TRANSPORT SYSTEM ATP-BINDING_PERMEASE PROTEIN CYDD"/>
    <property type="match status" value="1"/>
</dbReference>
<proteinExistence type="predicted"/>
<dbReference type="GO" id="GO:0005886">
    <property type="term" value="C:plasma membrane"/>
    <property type="evidence" value="ECO:0007669"/>
    <property type="project" value="UniProtKB-SubCell"/>
</dbReference>
<comment type="subcellular location">
    <subcellularLocation>
        <location evidence="1">Cell membrane</location>
        <topology evidence="1">Multi-pass membrane protein</topology>
    </subcellularLocation>
</comment>
<dbReference type="GO" id="GO:0042883">
    <property type="term" value="P:cysteine transport"/>
    <property type="evidence" value="ECO:0007669"/>
    <property type="project" value="InterPro"/>
</dbReference>
<dbReference type="RefSeq" id="WP_135944644.1">
    <property type="nucleotide sequence ID" value="NZ_BMEI01000002.1"/>
</dbReference>
<keyword evidence="4" id="KW-0067">ATP-binding</keyword>
<evidence type="ECO:0000256" key="6">
    <source>
        <dbReference type="ARBA" id="ARBA00023136"/>
    </source>
</evidence>
<dbReference type="NCBIfam" id="TIGR02857">
    <property type="entry name" value="CydD"/>
    <property type="match status" value="1"/>
</dbReference>
<comment type="caution">
    <text evidence="10">The sequence shown here is derived from an EMBL/GenBank/DDBJ whole genome shotgun (WGS) entry which is preliminary data.</text>
</comment>
<dbReference type="PROSITE" id="PS00211">
    <property type="entry name" value="ABC_TRANSPORTER_1"/>
    <property type="match status" value="1"/>
</dbReference>
<name>A0A4S2HAN5_9PROT</name>
<dbReference type="GO" id="GO:0140359">
    <property type="term" value="F:ABC-type transporter activity"/>
    <property type="evidence" value="ECO:0007669"/>
    <property type="project" value="InterPro"/>
</dbReference>
<dbReference type="PROSITE" id="PS50893">
    <property type="entry name" value="ABC_TRANSPORTER_2"/>
    <property type="match status" value="1"/>
</dbReference>
<evidence type="ECO:0000256" key="2">
    <source>
        <dbReference type="ARBA" id="ARBA00022692"/>
    </source>
</evidence>
<dbReference type="InterPro" id="IPR003593">
    <property type="entry name" value="AAA+_ATPase"/>
</dbReference>
<evidence type="ECO:0000256" key="1">
    <source>
        <dbReference type="ARBA" id="ARBA00004651"/>
    </source>
</evidence>
<dbReference type="Pfam" id="PF00664">
    <property type="entry name" value="ABC_membrane"/>
    <property type="match status" value="1"/>
</dbReference>
<evidence type="ECO:0000256" key="4">
    <source>
        <dbReference type="ARBA" id="ARBA00022840"/>
    </source>
</evidence>
<keyword evidence="6 7" id="KW-0472">Membrane</keyword>
<dbReference type="Proteomes" id="UP000305451">
    <property type="component" value="Unassembled WGS sequence"/>
</dbReference>
<feature type="domain" description="ABC transmembrane type-1" evidence="9">
    <location>
        <begin position="29"/>
        <end position="315"/>
    </location>
</feature>
<dbReference type="SUPFAM" id="SSF52540">
    <property type="entry name" value="P-loop containing nucleoside triphosphate hydrolases"/>
    <property type="match status" value="1"/>
</dbReference>
<feature type="transmembrane region" description="Helical" evidence="7">
    <location>
        <begin position="167"/>
        <end position="190"/>
    </location>
</feature>
<keyword evidence="3" id="KW-0547">Nucleotide-binding</keyword>